<feature type="compositionally biased region" description="Polar residues" evidence="1">
    <location>
        <begin position="42"/>
        <end position="51"/>
    </location>
</feature>
<proteinExistence type="predicted"/>
<sequence length="141" mass="15662">MAKQLQQGGAHAPMQQQMGAGRDDRSRAHRQQEQFAEDPRQQQDSAGSLSTRLPERDADRLLQSDQDAADESGNLDEGTRLREREERNQPVSLDEENIGLFHVSGIDDEEIGRELNITGSEDNDEDDNGNPIDPASPPENT</sequence>
<dbReference type="AlphaFoldDB" id="A0A7V8FV80"/>
<organism evidence="2 3">
    <name type="scientific">Herbaspirillum frisingense</name>
    <dbReference type="NCBI Taxonomy" id="92645"/>
    <lineage>
        <taxon>Bacteria</taxon>
        <taxon>Pseudomonadati</taxon>
        <taxon>Pseudomonadota</taxon>
        <taxon>Betaproteobacteria</taxon>
        <taxon>Burkholderiales</taxon>
        <taxon>Oxalobacteraceae</taxon>
        <taxon>Herbaspirillum</taxon>
    </lineage>
</organism>
<protein>
    <submittedName>
        <fullName evidence="2">Uncharacterized protein</fullName>
    </submittedName>
</protein>
<evidence type="ECO:0000313" key="2">
    <source>
        <dbReference type="EMBL" id="KAF1042098.1"/>
    </source>
</evidence>
<feature type="region of interest" description="Disordered" evidence="1">
    <location>
        <begin position="1"/>
        <end position="141"/>
    </location>
</feature>
<feature type="compositionally biased region" description="Basic and acidic residues" evidence="1">
    <location>
        <begin position="77"/>
        <end position="88"/>
    </location>
</feature>
<gene>
    <name evidence="2" type="ORF">GAK35_02895</name>
</gene>
<feature type="compositionally biased region" description="Basic and acidic residues" evidence="1">
    <location>
        <begin position="21"/>
        <end position="41"/>
    </location>
</feature>
<comment type="caution">
    <text evidence="2">The sequence shown here is derived from an EMBL/GenBank/DDBJ whole genome shotgun (WGS) entry which is preliminary data.</text>
</comment>
<dbReference type="EMBL" id="WNDX01000094">
    <property type="protein sequence ID" value="KAF1042098.1"/>
    <property type="molecule type" value="Genomic_DNA"/>
</dbReference>
<evidence type="ECO:0000256" key="1">
    <source>
        <dbReference type="SAM" id="MobiDB-lite"/>
    </source>
</evidence>
<dbReference type="Proteomes" id="UP000462435">
    <property type="component" value="Unassembled WGS sequence"/>
</dbReference>
<name>A0A7V8FV80_9BURK</name>
<reference evidence="3" key="1">
    <citation type="journal article" date="2020" name="MBio">
        <title>Horizontal gene transfer to a defensive symbiont with a reduced genome amongst a multipartite beetle microbiome.</title>
        <authorList>
            <person name="Waterworth S.C."/>
            <person name="Florez L.V."/>
            <person name="Rees E.R."/>
            <person name="Hertweck C."/>
            <person name="Kaltenpoth M."/>
            <person name="Kwan J.C."/>
        </authorList>
    </citation>
    <scope>NUCLEOTIDE SEQUENCE [LARGE SCALE GENOMIC DNA]</scope>
</reference>
<feature type="compositionally biased region" description="Basic and acidic residues" evidence="1">
    <location>
        <begin position="53"/>
        <end position="62"/>
    </location>
</feature>
<evidence type="ECO:0000313" key="3">
    <source>
        <dbReference type="Proteomes" id="UP000462435"/>
    </source>
</evidence>
<accession>A0A7V8FV80</accession>